<proteinExistence type="predicted"/>
<organism evidence="1 2">
    <name type="scientific">Methylobacterium platani</name>
    <dbReference type="NCBI Taxonomy" id="427683"/>
    <lineage>
        <taxon>Bacteria</taxon>
        <taxon>Pseudomonadati</taxon>
        <taxon>Pseudomonadota</taxon>
        <taxon>Alphaproteobacteria</taxon>
        <taxon>Hyphomicrobiales</taxon>
        <taxon>Methylobacteriaceae</taxon>
        <taxon>Methylobacterium</taxon>
    </lineage>
</organism>
<dbReference type="STRING" id="427683.A5481_07415"/>
<reference evidence="1 2" key="1">
    <citation type="submission" date="2016-04" db="EMBL/GenBank/DDBJ databases">
        <authorList>
            <person name="Evans L.H."/>
            <person name="Alamgir A."/>
            <person name="Owens N."/>
            <person name="Weber N.D."/>
            <person name="Virtaneva K."/>
            <person name="Barbian K."/>
            <person name="Babar A."/>
            <person name="Rosenke K."/>
        </authorList>
    </citation>
    <scope>NUCLEOTIDE SEQUENCE [LARGE SCALE GENOMIC DNA]</scope>
    <source>
        <strain evidence="1 2">PMB02</strain>
    </source>
</reference>
<dbReference type="EMBL" id="LWHQ01000014">
    <property type="protein sequence ID" value="OAS26014.1"/>
    <property type="molecule type" value="Genomic_DNA"/>
</dbReference>
<accession>A0A179SEX9</accession>
<evidence type="ECO:0000313" key="2">
    <source>
        <dbReference type="Proteomes" id="UP000078316"/>
    </source>
</evidence>
<dbReference type="Proteomes" id="UP000078316">
    <property type="component" value="Unassembled WGS sequence"/>
</dbReference>
<name>A0A179SEX9_9HYPH</name>
<protein>
    <submittedName>
        <fullName evidence="1">Uncharacterized protein</fullName>
    </submittedName>
</protein>
<gene>
    <name evidence="1" type="ORF">A5481_07415</name>
</gene>
<sequence>MTRPAPHPDNRPADFAAIADAMLSASAYAETAARFAEIGDAAAVAFAVRSASACLLTAAELTDRIRPTTRPRRESAA</sequence>
<comment type="caution">
    <text evidence="1">The sequence shown here is derived from an EMBL/GenBank/DDBJ whole genome shotgun (WGS) entry which is preliminary data.</text>
</comment>
<evidence type="ECO:0000313" key="1">
    <source>
        <dbReference type="EMBL" id="OAS26014.1"/>
    </source>
</evidence>
<dbReference type="AlphaFoldDB" id="A0A179SEX9"/>